<feature type="compositionally biased region" description="Basic and acidic residues" evidence="1">
    <location>
        <begin position="97"/>
        <end position="112"/>
    </location>
</feature>
<comment type="caution">
    <text evidence="2">The sequence shown here is derived from an EMBL/GenBank/DDBJ whole genome shotgun (WGS) entry which is preliminary data.</text>
</comment>
<name>A0A4Z2GJY0_9TELE</name>
<organism evidence="2 3">
    <name type="scientific">Liparis tanakae</name>
    <name type="common">Tanaka's snailfish</name>
    <dbReference type="NCBI Taxonomy" id="230148"/>
    <lineage>
        <taxon>Eukaryota</taxon>
        <taxon>Metazoa</taxon>
        <taxon>Chordata</taxon>
        <taxon>Craniata</taxon>
        <taxon>Vertebrata</taxon>
        <taxon>Euteleostomi</taxon>
        <taxon>Actinopterygii</taxon>
        <taxon>Neopterygii</taxon>
        <taxon>Teleostei</taxon>
        <taxon>Neoteleostei</taxon>
        <taxon>Acanthomorphata</taxon>
        <taxon>Eupercaria</taxon>
        <taxon>Perciformes</taxon>
        <taxon>Cottioidei</taxon>
        <taxon>Cottales</taxon>
        <taxon>Liparidae</taxon>
        <taxon>Liparis</taxon>
    </lineage>
</organism>
<gene>
    <name evidence="2" type="ORF">EYF80_036634</name>
</gene>
<dbReference type="EMBL" id="SRLO01000524">
    <property type="protein sequence ID" value="TNN53173.1"/>
    <property type="molecule type" value="Genomic_DNA"/>
</dbReference>
<evidence type="ECO:0000256" key="1">
    <source>
        <dbReference type="SAM" id="MobiDB-lite"/>
    </source>
</evidence>
<sequence>MRRVETDASLSMPREDKTSPGPDAPTPRAGVQFPFCASTGRPWTAAGPRSSLTSLSAGRWRSHIKLSEDPKVPVRSVNSSIVPAPPDSKGQVPREVTLQHEPKHADVHDKLD</sequence>
<feature type="region of interest" description="Disordered" evidence="1">
    <location>
        <begin position="1"/>
        <end position="112"/>
    </location>
</feature>
<proteinExistence type="predicted"/>
<dbReference type="AlphaFoldDB" id="A0A4Z2GJY0"/>
<accession>A0A4Z2GJY0</accession>
<dbReference type="Proteomes" id="UP000314294">
    <property type="component" value="Unassembled WGS sequence"/>
</dbReference>
<reference evidence="2 3" key="1">
    <citation type="submission" date="2019-03" db="EMBL/GenBank/DDBJ databases">
        <title>First draft genome of Liparis tanakae, snailfish: a comprehensive survey of snailfish specific genes.</title>
        <authorList>
            <person name="Kim W."/>
            <person name="Song I."/>
            <person name="Jeong J.-H."/>
            <person name="Kim D."/>
            <person name="Kim S."/>
            <person name="Ryu S."/>
            <person name="Song J.Y."/>
            <person name="Lee S.K."/>
        </authorList>
    </citation>
    <scope>NUCLEOTIDE SEQUENCE [LARGE SCALE GENOMIC DNA]</scope>
    <source>
        <tissue evidence="2">Muscle</tissue>
    </source>
</reference>
<keyword evidence="3" id="KW-1185">Reference proteome</keyword>
<protein>
    <submittedName>
        <fullName evidence="2">Uncharacterized protein</fullName>
    </submittedName>
</protein>
<evidence type="ECO:0000313" key="2">
    <source>
        <dbReference type="EMBL" id="TNN53173.1"/>
    </source>
</evidence>
<evidence type="ECO:0000313" key="3">
    <source>
        <dbReference type="Proteomes" id="UP000314294"/>
    </source>
</evidence>